<feature type="compositionally biased region" description="Acidic residues" evidence="1">
    <location>
        <begin position="105"/>
        <end position="114"/>
    </location>
</feature>
<feature type="compositionally biased region" description="Low complexity" evidence="1">
    <location>
        <begin position="29"/>
        <end position="43"/>
    </location>
</feature>
<comment type="caution">
    <text evidence="2">The sequence shown here is derived from an EMBL/GenBank/DDBJ whole genome shotgun (WGS) entry which is preliminary data.</text>
</comment>
<sequence>MYGADKIPDSWFERVPGGFYKTKDGRTVAAGSGSATAAGSGNSRPSTSEGKSSGRSRRHSTGEATRGPPPDAEMDSGYRSSGGGGSGGGRRHRAQRRQERSSYDGMEDEEDSYTGDDRRRRRNHSSSRRTRRSLEDEDRGYAESPRDDRQGNRRGNGYGAAPYPERDFGPTARSHHPGMASAAAMGAAAGAAAAQEAPYSPSETRSPPQLSPQPQHANTDRSQFSGGYVPYAHIYGSNDRQAPTQTFSPAPQSTYSGSVQPNETNRVMHPVAPPPDRYQQNAYAQDGATAAANGAGADYSGQSSFYPPEYDTPHDPRYMNRREGDRNNGYDGHGNSHSPPSRRDSHRRHEEGEESSHDSASYSPPRNRDKRPRDHDRRRQEDPSQRSKSQGGRQGKSQQLQQNLREHFDPSQRGLGYSAVGALAGGLAGGELAKGPLGIGLGAVVGALGANAYEARERYVPSSFKSANDAERRGPGGGMMAVDPRRPLSAQTRGGAVDDTLRRKDTHRPTRDEEPYTRRNNEDRKGREGGRSGYYSD</sequence>
<feature type="compositionally biased region" description="Basic and acidic residues" evidence="1">
    <location>
        <begin position="139"/>
        <end position="151"/>
    </location>
</feature>
<feature type="compositionally biased region" description="Basic and acidic residues" evidence="1">
    <location>
        <begin position="341"/>
        <end position="357"/>
    </location>
</feature>
<feature type="compositionally biased region" description="Polar residues" evidence="1">
    <location>
        <begin position="44"/>
        <end position="53"/>
    </location>
</feature>
<evidence type="ECO:0008006" key="4">
    <source>
        <dbReference type="Google" id="ProtNLM"/>
    </source>
</evidence>
<organism evidence="2 3">
    <name type="scientific">Recurvomyces mirabilis</name>
    <dbReference type="NCBI Taxonomy" id="574656"/>
    <lineage>
        <taxon>Eukaryota</taxon>
        <taxon>Fungi</taxon>
        <taxon>Dikarya</taxon>
        <taxon>Ascomycota</taxon>
        <taxon>Pezizomycotina</taxon>
        <taxon>Dothideomycetes</taxon>
        <taxon>Dothideomycetidae</taxon>
        <taxon>Mycosphaerellales</taxon>
        <taxon>Teratosphaeriaceae</taxon>
        <taxon>Recurvomyces</taxon>
    </lineage>
</organism>
<gene>
    <name evidence="2" type="ORF">LTR78_008623</name>
</gene>
<keyword evidence="3" id="KW-1185">Reference proteome</keyword>
<feature type="compositionally biased region" description="Polar residues" evidence="1">
    <location>
        <begin position="201"/>
        <end position="225"/>
    </location>
</feature>
<feature type="region of interest" description="Disordered" evidence="1">
    <location>
        <begin position="1"/>
        <end position="416"/>
    </location>
</feature>
<protein>
    <recommendedName>
        <fullName evidence="4">Glycine zipper 2TM domain-containing protein</fullName>
    </recommendedName>
</protein>
<feature type="compositionally biased region" description="Basic and acidic residues" evidence="1">
    <location>
        <begin position="1"/>
        <end position="12"/>
    </location>
</feature>
<evidence type="ECO:0000256" key="1">
    <source>
        <dbReference type="SAM" id="MobiDB-lite"/>
    </source>
</evidence>
<feature type="compositionally biased region" description="Basic and acidic residues" evidence="1">
    <location>
        <begin position="311"/>
        <end position="328"/>
    </location>
</feature>
<dbReference type="EMBL" id="JAUTXT010000042">
    <property type="protein sequence ID" value="KAK3671524.1"/>
    <property type="molecule type" value="Genomic_DNA"/>
</dbReference>
<dbReference type="Proteomes" id="UP001274830">
    <property type="component" value="Unassembled WGS sequence"/>
</dbReference>
<proteinExistence type="predicted"/>
<feature type="compositionally biased region" description="Low complexity" evidence="1">
    <location>
        <begin position="178"/>
        <end position="194"/>
    </location>
</feature>
<name>A0AAE0TPS2_9PEZI</name>
<feature type="compositionally biased region" description="Basic residues" evidence="1">
    <location>
        <begin position="119"/>
        <end position="131"/>
    </location>
</feature>
<feature type="compositionally biased region" description="Basic and acidic residues" evidence="1">
    <location>
        <begin position="371"/>
        <end position="385"/>
    </location>
</feature>
<feature type="compositionally biased region" description="Low complexity" evidence="1">
    <location>
        <begin position="280"/>
        <end position="299"/>
    </location>
</feature>
<feature type="compositionally biased region" description="Polar residues" evidence="1">
    <location>
        <begin position="238"/>
        <end position="265"/>
    </location>
</feature>
<feature type="compositionally biased region" description="Basic and acidic residues" evidence="1">
    <location>
        <begin position="499"/>
        <end position="530"/>
    </location>
</feature>
<feature type="region of interest" description="Disordered" evidence="1">
    <location>
        <begin position="463"/>
        <end position="537"/>
    </location>
</feature>
<dbReference type="AlphaFoldDB" id="A0AAE0TPS2"/>
<evidence type="ECO:0000313" key="2">
    <source>
        <dbReference type="EMBL" id="KAK3671524.1"/>
    </source>
</evidence>
<reference evidence="2" key="1">
    <citation type="submission" date="2023-07" db="EMBL/GenBank/DDBJ databases">
        <title>Black Yeasts Isolated from many extreme environments.</title>
        <authorList>
            <person name="Coleine C."/>
            <person name="Stajich J.E."/>
            <person name="Selbmann L."/>
        </authorList>
    </citation>
    <scope>NUCLEOTIDE SEQUENCE</scope>
    <source>
        <strain evidence="2">CCFEE 5485</strain>
    </source>
</reference>
<accession>A0AAE0TPS2</accession>
<feature type="compositionally biased region" description="Low complexity" evidence="1">
    <location>
        <begin position="386"/>
        <end position="402"/>
    </location>
</feature>
<evidence type="ECO:0000313" key="3">
    <source>
        <dbReference type="Proteomes" id="UP001274830"/>
    </source>
</evidence>